<organism evidence="2 3">
    <name type="scientific">Ilex paraguariensis</name>
    <name type="common">yerba mate</name>
    <dbReference type="NCBI Taxonomy" id="185542"/>
    <lineage>
        <taxon>Eukaryota</taxon>
        <taxon>Viridiplantae</taxon>
        <taxon>Streptophyta</taxon>
        <taxon>Embryophyta</taxon>
        <taxon>Tracheophyta</taxon>
        <taxon>Spermatophyta</taxon>
        <taxon>Magnoliopsida</taxon>
        <taxon>eudicotyledons</taxon>
        <taxon>Gunneridae</taxon>
        <taxon>Pentapetalae</taxon>
        <taxon>asterids</taxon>
        <taxon>campanulids</taxon>
        <taxon>Aquifoliales</taxon>
        <taxon>Aquifoliaceae</taxon>
        <taxon>Ilex</taxon>
    </lineage>
</organism>
<keyword evidence="3" id="KW-1185">Reference proteome</keyword>
<evidence type="ECO:0000256" key="1">
    <source>
        <dbReference type="ARBA" id="ARBA00007967"/>
    </source>
</evidence>
<proteinExistence type="inferred from homology"/>
<dbReference type="InterPro" id="IPR005299">
    <property type="entry name" value="MeTrfase_7"/>
</dbReference>
<accession>A0ABC8UTK5</accession>
<dbReference type="Pfam" id="PF03492">
    <property type="entry name" value="Methyltransf_7"/>
    <property type="match status" value="1"/>
</dbReference>
<dbReference type="AlphaFoldDB" id="A0ABC8UTK5"/>
<sequence>MQFILCSLFSEDFHRKKVLNIADLGCATGPNTFSVILTVKESLERKCKELNCQPPELQVYLNDLLGNDFNSLFKDLPRSVKIKRVMFFFHVCEGSS</sequence>
<dbReference type="EMBL" id="CAUOFW020008946">
    <property type="protein sequence ID" value="CAK9184365.1"/>
    <property type="molecule type" value="Genomic_DNA"/>
</dbReference>
<protein>
    <submittedName>
        <fullName evidence="2">Uncharacterized protein</fullName>
    </submittedName>
</protein>
<evidence type="ECO:0000313" key="3">
    <source>
        <dbReference type="Proteomes" id="UP001642360"/>
    </source>
</evidence>
<dbReference type="InterPro" id="IPR029063">
    <property type="entry name" value="SAM-dependent_MTases_sf"/>
</dbReference>
<dbReference type="Proteomes" id="UP001642360">
    <property type="component" value="Unassembled WGS sequence"/>
</dbReference>
<dbReference type="PANTHER" id="PTHR31009">
    <property type="entry name" value="S-ADENOSYL-L-METHIONINE:CARBOXYL METHYLTRANSFERASE FAMILY PROTEIN"/>
    <property type="match status" value="1"/>
</dbReference>
<dbReference type="Gene3D" id="3.40.50.150">
    <property type="entry name" value="Vaccinia Virus protein VP39"/>
    <property type="match status" value="1"/>
</dbReference>
<evidence type="ECO:0000313" key="2">
    <source>
        <dbReference type="EMBL" id="CAK9184365.1"/>
    </source>
</evidence>
<reference evidence="2 3" key="1">
    <citation type="submission" date="2024-02" db="EMBL/GenBank/DDBJ databases">
        <authorList>
            <person name="Vignale AGUSTIN F."/>
            <person name="Sosa J E."/>
            <person name="Modenutti C."/>
        </authorList>
    </citation>
    <scope>NUCLEOTIDE SEQUENCE [LARGE SCALE GENOMIC DNA]</scope>
</reference>
<name>A0ABC8UTK5_9AQUA</name>
<comment type="similarity">
    <text evidence="1">Belongs to the methyltransferase superfamily. Type-7 methyltransferase family.</text>
</comment>
<comment type="caution">
    <text evidence="2">The sequence shown here is derived from an EMBL/GenBank/DDBJ whole genome shotgun (WGS) entry which is preliminary data.</text>
</comment>
<dbReference type="SUPFAM" id="SSF53335">
    <property type="entry name" value="S-adenosyl-L-methionine-dependent methyltransferases"/>
    <property type="match status" value="1"/>
</dbReference>
<gene>
    <name evidence="2" type="ORF">ILEXP_LOCUS54683</name>
</gene>